<dbReference type="Proteomes" id="UP000294543">
    <property type="component" value="Unassembled WGS sequence"/>
</dbReference>
<evidence type="ECO:0000313" key="2">
    <source>
        <dbReference type="EMBL" id="TDD13018.1"/>
    </source>
</evidence>
<dbReference type="EMBL" id="SMKP01000189">
    <property type="protein sequence ID" value="TDD13018.1"/>
    <property type="molecule type" value="Genomic_DNA"/>
</dbReference>
<feature type="chain" id="PRO_5020920802" description="Protease" evidence="1">
    <location>
        <begin position="22"/>
        <end position="118"/>
    </location>
</feature>
<evidence type="ECO:0000313" key="3">
    <source>
        <dbReference type="Proteomes" id="UP000294543"/>
    </source>
</evidence>
<feature type="signal peptide" evidence="1">
    <location>
        <begin position="1"/>
        <end position="21"/>
    </location>
</feature>
<comment type="caution">
    <text evidence="2">The sequence shown here is derived from an EMBL/GenBank/DDBJ whole genome shotgun (WGS) entry which is preliminary data.</text>
</comment>
<protein>
    <recommendedName>
        <fullName evidence="4">Protease</fullName>
    </recommendedName>
</protein>
<evidence type="ECO:0000256" key="1">
    <source>
        <dbReference type="SAM" id="SignalP"/>
    </source>
</evidence>
<keyword evidence="3" id="KW-1185">Reference proteome</keyword>
<proteinExistence type="predicted"/>
<sequence>MSALVAGSALTCLVMAGTASAAQAASGRLALSSGSVNRTFLYDTCQPATQYPWSLSQIDKFDNQPSPGCQAVLINQTGASKVLCEGRGTVPPEFLQVRLIRIQPGTAPSCGFETALPA</sequence>
<dbReference type="AlphaFoldDB" id="A0A4R4W3A3"/>
<keyword evidence="1" id="KW-0732">Signal</keyword>
<dbReference type="RefSeq" id="WP_132516866.1">
    <property type="nucleotide sequence ID" value="NZ_SMKP01000189.1"/>
</dbReference>
<evidence type="ECO:0008006" key="4">
    <source>
        <dbReference type="Google" id="ProtNLM"/>
    </source>
</evidence>
<dbReference type="OrthoDB" id="3541994at2"/>
<gene>
    <name evidence="2" type="ORF">E1294_42525</name>
</gene>
<organism evidence="2 3">
    <name type="scientific">Nonomuraea diastatica</name>
    <dbReference type="NCBI Taxonomy" id="1848329"/>
    <lineage>
        <taxon>Bacteria</taxon>
        <taxon>Bacillati</taxon>
        <taxon>Actinomycetota</taxon>
        <taxon>Actinomycetes</taxon>
        <taxon>Streptosporangiales</taxon>
        <taxon>Streptosporangiaceae</taxon>
        <taxon>Nonomuraea</taxon>
    </lineage>
</organism>
<accession>A0A4R4W3A3</accession>
<reference evidence="2 3" key="1">
    <citation type="submission" date="2019-03" db="EMBL/GenBank/DDBJ databases">
        <title>Draft genome sequences of novel Actinobacteria.</title>
        <authorList>
            <person name="Sahin N."/>
            <person name="Ay H."/>
            <person name="Saygin H."/>
        </authorList>
    </citation>
    <scope>NUCLEOTIDE SEQUENCE [LARGE SCALE GENOMIC DNA]</scope>
    <source>
        <strain evidence="2 3">KC712</strain>
    </source>
</reference>
<name>A0A4R4W3A3_9ACTN</name>